<feature type="transmembrane region" description="Helical" evidence="1">
    <location>
        <begin position="6"/>
        <end position="24"/>
    </location>
</feature>
<keyword evidence="3" id="KW-1185">Reference proteome</keyword>
<proteinExistence type="predicted"/>
<protein>
    <submittedName>
        <fullName evidence="2">Uncharacterized protein</fullName>
    </submittedName>
</protein>
<reference evidence="2 3" key="1">
    <citation type="submission" date="2014-03" db="EMBL/GenBank/DDBJ databases">
        <title>Draft Genome Sequence of Actibacterium mucosum KCTC 23349, a Marine Alphaproteobacterium with Complex Ionic Requirements Isolated from Mediterranean Seawater at Malvarrosa Beach, Valencia, Spain.</title>
        <authorList>
            <person name="Arahal D.R."/>
            <person name="Shao Z."/>
            <person name="Lai Q."/>
            <person name="Pujalte M.J."/>
        </authorList>
    </citation>
    <scope>NUCLEOTIDE SEQUENCE [LARGE SCALE GENOMIC DNA]</scope>
    <source>
        <strain evidence="2 3">KCTC 23349</strain>
    </source>
</reference>
<evidence type="ECO:0000256" key="1">
    <source>
        <dbReference type="SAM" id="Phobius"/>
    </source>
</evidence>
<keyword evidence="1" id="KW-0472">Membrane</keyword>
<accession>A0A037ZKD8</accession>
<gene>
    <name evidence="2" type="ORF">ACMU_10125</name>
</gene>
<sequence length="130" mass="14261">MPLEILGPLVVFGILFVAVLLHLLGYSRRVNLRDEAQARAAWVREFPDTKVLQVAMAGNGRAALVMSSAGAGIVWAFGADTVARRLSPKARLHGDHIALRFPDYGTGQLRIPLPPETVAQWRDLLHEGEQ</sequence>
<dbReference type="RefSeq" id="WP_035258304.1">
    <property type="nucleotide sequence ID" value="NZ_JFKE01000003.1"/>
</dbReference>
<organism evidence="2 3">
    <name type="scientific">Actibacterium mucosum KCTC 23349</name>
    <dbReference type="NCBI Taxonomy" id="1454373"/>
    <lineage>
        <taxon>Bacteria</taxon>
        <taxon>Pseudomonadati</taxon>
        <taxon>Pseudomonadota</taxon>
        <taxon>Alphaproteobacteria</taxon>
        <taxon>Rhodobacterales</taxon>
        <taxon>Roseobacteraceae</taxon>
        <taxon>Actibacterium</taxon>
    </lineage>
</organism>
<dbReference type="STRING" id="1454373.ACMU_10125"/>
<dbReference type="EMBL" id="JFKE01000003">
    <property type="protein sequence ID" value="KAJ56104.1"/>
    <property type="molecule type" value="Genomic_DNA"/>
</dbReference>
<evidence type="ECO:0000313" key="3">
    <source>
        <dbReference type="Proteomes" id="UP000026249"/>
    </source>
</evidence>
<dbReference type="OrthoDB" id="7859692at2"/>
<evidence type="ECO:0000313" key="2">
    <source>
        <dbReference type="EMBL" id="KAJ56104.1"/>
    </source>
</evidence>
<keyword evidence="1" id="KW-1133">Transmembrane helix</keyword>
<comment type="caution">
    <text evidence="2">The sequence shown here is derived from an EMBL/GenBank/DDBJ whole genome shotgun (WGS) entry which is preliminary data.</text>
</comment>
<name>A0A037ZKD8_9RHOB</name>
<keyword evidence="1" id="KW-0812">Transmembrane</keyword>
<dbReference type="Proteomes" id="UP000026249">
    <property type="component" value="Unassembled WGS sequence"/>
</dbReference>
<dbReference type="AlphaFoldDB" id="A0A037ZKD8"/>